<proteinExistence type="predicted"/>
<dbReference type="Pfam" id="PF13600">
    <property type="entry name" value="DUF4140"/>
    <property type="match status" value="1"/>
</dbReference>
<feature type="region of interest" description="Disordered" evidence="2">
    <location>
        <begin position="31"/>
        <end position="54"/>
    </location>
</feature>
<feature type="domain" description="DUF4140" evidence="4">
    <location>
        <begin position="18"/>
        <end position="134"/>
    </location>
</feature>
<feature type="domain" description="DUF4139" evidence="3">
    <location>
        <begin position="248"/>
        <end position="570"/>
    </location>
</feature>
<protein>
    <submittedName>
        <fullName evidence="5">Mucoidy inhibitor A</fullName>
    </submittedName>
</protein>
<dbReference type="Proteomes" id="UP000188929">
    <property type="component" value="Unassembled WGS sequence"/>
</dbReference>
<comment type="caution">
    <text evidence="5">The sequence shown here is derived from an EMBL/GenBank/DDBJ whole genome shotgun (WGS) entry which is preliminary data.</text>
</comment>
<feature type="region of interest" description="Disordered" evidence="2">
    <location>
        <begin position="148"/>
        <end position="170"/>
    </location>
</feature>
<feature type="compositionally biased region" description="Acidic residues" evidence="2">
    <location>
        <begin position="40"/>
        <end position="54"/>
    </location>
</feature>
<evidence type="ECO:0000256" key="1">
    <source>
        <dbReference type="SAM" id="Coils"/>
    </source>
</evidence>
<evidence type="ECO:0000259" key="4">
    <source>
        <dbReference type="Pfam" id="PF13600"/>
    </source>
</evidence>
<dbReference type="OrthoDB" id="9777444at2"/>
<dbReference type="InterPro" id="IPR037291">
    <property type="entry name" value="DUF4139"/>
</dbReference>
<dbReference type="InterPro" id="IPR025554">
    <property type="entry name" value="DUF4140"/>
</dbReference>
<dbReference type="RefSeq" id="WP_076817379.1">
    <property type="nucleotide sequence ID" value="NZ_MOMC01000027.1"/>
</dbReference>
<dbReference type="EMBL" id="MOMC01000027">
    <property type="protein sequence ID" value="ONH30396.1"/>
    <property type="molecule type" value="Genomic_DNA"/>
</dbReference>
<reference evidence="6" key="1">
    <citation type="submission" date="2016-10" db="EMBL/GenBank/DDBJ databases">
        <title>Frankia sp. NRRL B-16386 Genome sequencing.</title>
        <authorList>
            <person name="Ghodhbane-Gtari F."/>
            <person name="Swanson E."/>
            <person name="Gueddou A."/>
            <person name="Hezbri K."/>
            <person name="Ktari K."/>
            <person name="Nouioui I."/>
            <person name="Morris K."/>
            <person name="Simpson S."/>
            <person name="Abebe-Akele F."/>
            <person name="Thomas K."/>
            <person name="Gtari M."/>
            <person name="Tisa L.S."/>
        </authorList>
    </citation>
    <scope>NUCLEOTIDE SEQUENCE [LARGE SCALE GENOMIC DNA]</scope>
    <source>
        <strain evidence="6">NRRL B-16386</strain>
    </source>
</reference>
<dbReference type="AlphaFoldDB" id="A0A1V2ID56"/>
<feature type="coiled-coil region" evidence="1">
    <location>
        <begin position="103"/>
        <end position="130"/>
    </location>
</feature>
<dbReference type="InterPro" id="IPR011935">
    <property type="entry name" value="CHP02231"/>
</dbReference>
<keyword evidence="6" id="KW-1185">Reference proteome</keyword>
<evidence type="ECO:0000256" key="2">
    <source>
        <dbReference type="SAM" id="MobiDB-lite"/>
    </source>
</evidence>
<keyword evidence="1" id="KW-0175">Coiled coil</keyword>
<sequence length="580" mass="61274">MVAPDATTLILDAPITAVVVYPQQARVTRRGTVTLPPGAEDTEDGAAEDGAAENDAPEVTVTLGGLPMELDTSSVRVSGRGAVRVLGVDVVVESRAVTTDPRLAELEDEVDRLRRRARELADDQETEQARRRFLDVAARNGAAALARGWGAPSWSRGPAEGGTTTPSGEERRLAEAGGALATQLAGVHARLRAIADEQENIQKLTDAARRALEARRGVRLPDARQVVVTLEPTGGPGAAAGGEVDVELEVSYLVASASWSARYDARLVDGVVTLTWFGMVRQRSGEDWPAGDLRLSTARPGRASGLPELTPWYVDVARPAMPFALAAGGGAFAGGAAFDAAAEMTPVPVAARAKAPGAAPPPPPVEHAVATVDTSGTAATYRPARPVAVPADGRPHRTTLAVLELEAQLDYLTVPKLAPEAYLRATVTNTSAHTLLPGPVAVFHAADFVGTSTVELVAPGAEVELQLGVDDRLLVERELVSRATSRKVVGNLRRTDVGYVITLTNHTPRPARVTVRDQIPVSRHEGITVKDFQSSPAAGERTDLGQLTWTVDLEPAAQRGIEFGFRLEHARGLDLTGWTD</sequence>
<dbReference type="Pfam" id="PF13598">
    <property type="entry name" value="DUF4139"/>
    <property type="match status" value="1"/>
</dbReference>
<name>A0A1V2ID56_9ACTN</name>
<evidence type="ECO:0000313" key="5">
    <source>
        <dbReference type="EMBL" id="ONH30396.1"/>
    </source>
</evidence>
<dbReference type="STRING" id="1834516.BL253_14340"/>
<dbReference type="NCBIfam" id="TIGR02231">
    <property type="entry name" value="mucoidy inhibitor MuiA family protein"/>
    <property type="match status" value="1"/>
</dbReference>
<accession>A0A1V2ID56</accession>
<evidence type="ECO:0000259" key="3">
    <source>
        <dbReference type="Pfam" id="PF13598"/>
    </source>
</evidence>
<evidence type="ECO:0000313" key="6">
    <source>
        <dbReference type="Proteomes" id="UP000188929"/>
    </source>
</evidence>
<gene>
    <name evidence="5" type="ORF">BL253_14340</name>
</gene>
<dbReference type="PANTHER" id="PTHR31005:SF8">
    <property type="entry name" value="DUF4139 DOMAIN-CONTAINING PROTEIN"/>
    <property type="match status" value="1"/>
</dbReference>
<organism evidence="5 6">
    <name type="scientific">Pseudofrankia asymbiotica</name>
    <dbReference type="NCBI Taxonomy" id="1834516"/>
    <lineage>
        <taxon>Bacteria</taxon>
        <taxon>Bacillati</taxon>
        <taxon>Actinomycetota</taxon>
        <taxon>Actinomycetes</taxon>
        <taxon>Frankiales</taxon>
        <taxon>Frankiaceae</taxon>
        <taxon>Pseudofrankia</taxon>
    </lineage>
</organism>
<dbReference type="PANTHER" id="PTHR31005">
    <property type="entry name" value="DUF4139 DOMAIN-CONTAINING PROTEIN"/>
    <property type="match status" value="1"/>
</dbReference>